<organism evidence="2 3">
    <name type="scientific">Gracilibacillus thailandensis</name>
    <dbReference type="NCBI Taxonomy" id="563735"/>
    <lineage>
        <taxon>Bacteria</taxon>
        <taxon>Bacillati</taxon>
        <taxon>Bacillota</taxon>
        <taxon>Bacilli</taxon>
        <taxon>Bacillales</taxon>
        <taxon>Bacillaceae</taxon>
        <taxon>Gracilibacillus</taxon>
    </lineage>
</organism>
<dbReference type="Pfam" id="PF10022">
    <property type="entry name" value="DUF2264"/>
    <property type="match status" value="1"/>
</dbReference>
<name>A0A6N7QVE5_9BACI</name>
<comment type="caution">
    <text evidence="2">The sequence shown here is derived from an EMBL/GenBank/DDBJ whole genome shotgun (WGS) entry which is preliminary data.</text>
</comment>
<feature type="domain" description="DUF2264" evidence="1">
    <location>
        <begin position="4"/>
        <end position="362"/>
    </location>
</feature>
<sequence>MTDDRSYWLQTMLAIAEPLLFALENEQLKKQMPVEQQKNTNRGAYSHLEAFARLVNGMAPWLETYAENEAEEKCRREYVQRVRVCMDHATNPESKDYMNFSEGDQPIVDTAFLAQAILRAPQTLWFELEDNVKKNVINALKATRSRKPYFSNWLLFSAIIETALYKLGEEDWDPMRIDYALNQFEQWYVGDGLYSDGKSFHADYYNSYVIHPMLLDIVETSGHTYSDWSSKSEKIRKRAVQYARIQERMISPEGTFPPIGRSLAYRFGAFHHLANQVLRHELPSELAAGQVRAALTAVIKRTLSSHAVFDNSGWLKIGFTGHQPGVGEGYISTGSLYLCAFIFLPLGLKESDPFWREDERQWTSKKAWSQAVFPVYRSME</sequence>
<evidence type="ECO:0000313" key="3">
    <source>
        <dbReference type="Proteomes" id="UP000435187"/>
    </source>
</evidence>
<dbReference type="EMBL" id="WJEE01000001">
    <property type="protein sequence ID" value="MRI64855.1"/>
    <property type="molecule type" value="Genomic_DNA"/>
</dbReference>
<dbReference type="AlphaFoldDB" id="A0A6N7QVE5"/>
<dbReference type="PIRSF" id="PIRSF014753">
    <property type="entry name" value="UCP014753"/>
    <property type="match status" value="1"/>
</dbReference>
<dbReference type="PANTHER" id="PTHR35339:SF3">
    <property type="entry name" value="DUF2264 DOMAIN-CONTAINING PROTEIN"/>
    <property type="match status" value="1"/>
</dbReference>
<reference evidence="2 3" key="1">
    <citation type="submission" date="2019-10" db="EMBL/GenBank/DDBJ databases">
        <title>Gracilibacillus salitolerans sp. nov., a moderate halophile isolated from a saline soil in northwest China.</title>
        <authorList>
            <person name="Gan L."/>
        </authorList>
    </citation>
    <scope>NUCLEOTIDE SEQUENCE [LARGE SCALE GENOMIC DNA]</scope>
    <source>
        <strain evidence="2 3">TP2-8</strain>
    </source>
</reference>
<dbReference type="RefSeq" id="WP_153833745.1">
    <property type="nucleotide sequence ID" value="NZ_JBHUMW010000007.1"/>
</dbReference>
<protein>
    <submittedName>
        <fullName evidence="2">DUF2264 domain-containing protein</fullName>
    </submittedName>
</protein>
<proteinExistence type="predicted"/>
<evidence type="ECO:0000313" key="2">
    <source>
        <dbReference type="EMBL" id="MRI64855.1"/>
    </source>
</evidence>
<dbReference type="PANTHER" id="PTHR35339">
    <property type="entry name" value="LINALOOL DEHYDRATASE_ISOMERASE DOMAIN-CONTAINING PROTEIN"/>
    <property type="match status" value="1"/>
</dbReference>
<keyword evidence="3" id="KW-1185">Reference proteome</keyword>
<gene>
    <name evidence="2" type="ORF">GH885_00660</name>
</gene>
<dbReference type="InterPro" id="IPR049349">
    <property type="entry name" value="DUF2264_N"/>
</dbReference>
<evidence type="ECO:0000259" key="1">
    <source>
        <dbReference type="Pfam" id="PF10022"/>
    </source>
</evidence>
<dbReference type="Proteomes" id="UP000435187">
    <property type="component" value="Unassembled WGS sequence"/>
</dbReference>
<dbReference type="InterPro" id="IPR016624">
    <property type="entry name" value="UCP014753"/>
</dbReference>
<accession>A0A6N7QVE5</accession>